<organism evidence="1">
    <name type="scientific">Lepeophtheirus salmonis</name>
    <name type="common">Salmon louse</name>
    <name type="synonym">Caligus salmonis</name>
    <dbReference type="NCBI Taxonomy" id="72036"/>
    <lineage>
        <taxon>Eukaryota</taxon>
        <taxon>Metazoa</taxon>
        <taxon>Ecdysozoa</taxon>
        <taxon>Arthropoda</taxon>
        <taxon>Crustacea</taxon>
        <taxon>Multicrustacea</taxon>
        <taxon>Hexanauplia</taxon>
        <taxon>Copepoda</taxon>
        <taxon>Siphonostomatoida</taxon>
        <taxon>Caligidae</taxon>
        <taxon>Lepeophtheirus</taxon>
    </lineage>
</organism>
<sequence>MHVLSHGILDTLNTHVYSLVTSKAACVIIP</sequence>
<dbReference type="EMBL" id="HACA01027847">
    <property type="protein sequence ID" value="CDW45208.1"/>
    <property type="molecule type" value="Transcribed_RNA"/>
</dbReference>
<proteinExistence type="predicted"/>
<protein>
    <submittedName>
        <fullName evidence="1">Uncharacterized protein</fullName>
    </submittedName>
</protein>
<dbReference type="AlphaFoldDB" id="A0A0K2V3T3"/>
<evidence type="ECO:0000313" key="1">
    <source>
        <dbReference type="EMBL" id="CDW45208.1"/>
    </source>
</evidence>
<reference evidence="1" key="1">
    <citation type="submission" date="2014-05" db="EMBL/GenBank/DDBJ databases">
        <authorList>
            <person name="Chronopoulou M."/>
        </authorList>
    </citation>
    <scope>NUCLEOTIDE SEQUENCE</scope>
    <source>
        <tissue evidence="1">Whole organism</tissue>
    </source>
</reference>
<name>A0A0K2V3T3_LEPSM</name>
<accession>A0A0K2V3T3</accession>